<feature type="transmembrane region" description="Helical" evidence="6">
    <location>
        <begin position="217"/>
        <end position="242"/>
    </location>
</feature>
<sequence>MAKEFSDRIATTFSLLETCFGLGLILGPTLGGAFYQLGGFLMPFVILGSFLLLGGVFTFILFPKSVEPSEQKSGNLWKFIADPSVLLDALAIATSLNFIGFNAATLEPHLRRFDLSPIIMGCIFVISGGIYAITTPIWGKLCDKGFDPKKLSLFGSILCLIGFTFIGPLDFIPIEPELWIIIVSLVFIGLGIASKLVTAFISALHDSIHRRGFADDISTYGLVSAMFFCACSVGAFIGPSLGGFLLDRIGYRKAILVILIVDILMVFLHSFHLIVRRVQSSRSDELRPLLTQNS</sequence>
<evidence type="ECO:0000256" key="4">
    <source>
        <dbReference type="ARBA" id="ARBA00022989"/>
    </source>
</evidence>
<evidence type="ECO:0000313" key="8">
    <source>
        <dbReference type="Proteomes" id="UP000728032"/>
    </source>
</evidence>
<evidence type="ECO:0008006" key="9">
    <source>
        <dbReference type="Google" id="ProtNLM"/>
    </source>
</evidence>
<evidence type="ECO:0000256" key="6">
    <source>
        <dbReference type="SAM" id="Phobius"/>
    </source>
</evidence>
<dbReference type="GO" id="GO:0022857">
    <property type="term" value="F:transmembrane transporter activity"/>
    <property type="evidence" value="ECO:0007669"/>
    <property type="project" value="InterPro"/>
</dbReference>
<dbReference type="InterPro" id="IPR050930">
    <property type="entry name" value="MFS_Vesicular_Transporter"/>
</dbReference>
<dbReference type="EMBL" id="OC924724">
    <property type="protein sequence ID" value="CAD7655699.1"/>
    <property type="molecule type" value="Genomic_DNA"/>
</dbReference>
<dbReference type="AlphaFoldDB" id="A0A7R9QT17"/>
<reference evidence="7" key="1">
    <citation type="submission" date="2020-11" db="EMBL/GenBank/DDBJ databases">
        <authorList>
            <person name="Tran Van P."/>
        </authorList>
    </citation>
    <scope>NUCLEOTIDE SEQUENCE</scope>
</reference>
<dbReference type="GO" id="GO:0016020">
    <property type="term" value="C:membrane"/>
    <property type="evidence" value="ECO:0007669"/>
    <property type="project" value="UniProtKB-SubCell"/>
</dbReference>
<accession>A0A7R9QT17</accession>
<dbReference type="EMBL" id="CAJPVJ010009899">
    <property type="protein sequence ID" value="CAG2172886.1"/>
    <property type="molecule type" value="Genomic_DNA"/>
</dbReference>
<feature type="transmembrane region" description="Helical" evidence="6">
    <location>
        <begin position="118"/>
        <end position="139"/>
    </location>
</feature>
<comment type="subcellular location">
    <subcellularLocation>
        <location evidence="1">Membrane</location>
        <topology evidence="1">Multi-pass membrane protein</topology>
    </subcellularLocation>
</comment>
<feature type="transmembrane region" description="Helical" evidence="6">
    <location>
        <begin position="84"/>
        <end position="106"/>
    </location>
</feature>
<proteinExistence type="predicted"/>
<keyword evidence="2" id="KW-0813">Transport</keyword>
<keyword evidence="4 6" id="KW-1133">Transmembrane helix</keyword>
<feature type="transmembrane region" description="Helical" evidence="6">
    <location>
        <begin position="178"/>
        <end position="205"/>
    </location>
</feature>
<dbReference type="Pfam" id="PF07690">
    <property type="entry name" value="MFS_1"/>
    <property type="match status" value="1"/>
</dbReference>
<feature type="transmembrane region" description="Helical" evidence="6">
    <location>
        <begin position="12"/>
        <end position="35"/>
    </location>
</feature>
<keyword evidence="5 6" id="KW-0472">Membrane</keyword>
<gene>
    <name evidence="7" type="ORF">ONB1V03_LOCUS12342</name>
</gene>
<dbReference type="Proteomes" id="UP000728032">
    <property type="component" value="Unassembled WGS sequence"/>
</dbReference>
<dbReference type="InterPro" id="IPR036259">
    <property type="entry name" value="MFS_trans_sf"/>
</dbReference>
<name>A0A7R9QT17_9ACAR</name>
<evidence type="ECO:0000256" key="2">
    <source>
        <dbReference type="ARBA" id="ARBA00022448"/>
    </source>
</evidence>
<evidence type="ECO:0000256" key="1">
    <source>
        <dbReference type="ARBA" id="ARBA00004141"/>
    </source>
</evidence>
<feature type="transmembrane region" description="Helical" evidence="6">
    <location>
        <begin position="254"/>
        <end position="275"/>
    </location>
</feature>
<dbReference type="Gene3D" id="1.20.1250.20">
    <property type="entry name" value="MFS general substrate transporter like domains"/>
    <property type="match status" value="2"/>
</dbReference>
<dbReference type="OrthoDB" id="6490954at2759"/>
<keyword evidence="3 6" id="KW-0812">Transmembrane</keyword>
<evidence type="ECO:0000256" key="3">
    <source>
        <dbReference type="ARBA" id="ARBA00022692"/>
    </source>
</evidence>
<dbReference type="PANTHER" id="PTHR23506:SF26">
    <property type="entry name" value="MFS-TYPE TRANSPORTER SLC18B1"/>
    <property type="match status" value="1"/>
</dbReference>
<feature type="transmembrane region" description="Helical" evidence="6">
    <location>
        <begin position="151"/>
        <end position="172"/>
    </location>
</feature>
<feature type="transmembrane region" description="Helical" evidence="6">
    <location>
        <begin position="41"/>
        <end position="63"/>
    </location>
</feature>
<dbReference type="InterPro" id="IPR011701">
    <property type="entry name" value="MFS"/>
</dbReference>
<keyword evidence="8" id="KW-1185">Reference proteome</keyword>
<evidence type="ECO:0000313" key="7">
    <source>
        <dbReference type="EMBL" id="CAD7655699.1"/>
    </source>
</evidence>
<organism evidence="7">
    <name type="scientific">Oppiella nova</name>
    <dbReference type="NCBI Taxonomy" id="334625"/>
    <lineage>
        <taxon>Eukaryota</taxon>
        <taxon>Metazoa</taxon>
        <taxon>Ecdysozoa</taxon>
        <taxon>Arthropoda</taxon>
        <taxon>Chelicerata</taxon>
        <taxon>Arachnida</taxon>
        <taxon>Acari</taxon>
        <taxon>Acariformes</taxon>
        <taxon>Sarcoptiformes</taxon>
        <taxon>Oribatida</taxon>
        <taxon>Brachypylina</taxon>
        <taxon>Oppioidea</taxon>
        <taxon>Oppiidae</taxon>
        <taxon>Oppiella</taxon>
    </lineage>
</organism>
<dbReference type="SUPFAM" id="SSF103473">
    <property type="entry name" value="MFS general substrate transporter"/>
    <property type="match status" value="1"/>
</dbReference>
<evidence type="ECO:0000256" key="5">
    <source>
        <dbReference type="ARBA" id="ARBA00023136"/>
    </source>
</evidence>
<protein>
    <recommendedName>
        <fullName evidence="9">Major facilitator superfamily (MFS) profile domain-containing protein</fullName>
    </recommendedName>
</protein>
<dbReference type="PANTHER" id="PTHR23506">
    <property type="entry name" value="GH10249P"/>
    <property type="match status" value="1"/>
</dbReference>